<reference evidence="8" key="1">
    <citation type="submission" date="2016-01" db="EMBL/GenBank/DDBJ databases">
        <authorList>
            <person name="Peeters C."/>
        </authorList>
    </citation>
    <scope>NUCLEOTIDE SEQUENCE [LARGE SCALE GENOMIC DNA]</scope>
    <source>
        <strain evidence="8">LMG 29325</strain>
    </source>
</reference>
<dbReference type="Pfam" id="PF05995">
    <property type="entry name" value="CDO_I"/>
    <property type="match status" value="1"/>
</dbReference>
<evidence type="ECO:0000256" key="7">
    <source>
        <dbReference type="PIRSR" id="PIRSR610300-51"/>
    </source>
</evidence>
<protein>
    <submittedName>
        <fullName evidence="8">Cysteine dioxygenase type I family protein</fullName>
    </submittedName>
</protein>
<keyword evidence="5 7" id="KW-0408">Iron</keyword>
<proteinExistence type="inferred from homology"/>
<dbReference type="GO" id="GO:0019448">
    <property type="term" value="P:L-cysteine catabolic process"/>
    <property type="evidence" value="ECO:0007669"/>
    <property type="project" value="TreeGrafter"/>
</dbReference>
<dbReference type="Proteomes" id="UP000054596">
    <property type="component" value="Unassembled WGS sequence"/>
</dbReference>
<organism evidence="8 9">
    <name type="scientific">Caballeronia glebae</name>
    <dbReference type="NCBI Taxonomy" id="1777143"/>
    <lineage>
        <taxon>Bacteria</taxon>
        <taxon>Pseudomonadati</taxon>
        <taxon>Pseudomonadota</taxon>
        <taxon>Betaproteobacteria</taxon>
        <taxon>Burkholderiales</taxon>
        <taxon>Burkholderiaceae</taxon>
        <taxon>Caballeronia</taxon>
    </lineage>
</organism>
<name>A0A158BMI9_9BURK</name>
<dbReference type="OrthoDB" id="7059163at2"/>
<dbReference type="SUPFAM" id="SSF51182">
    <property type="entry name" value="RmlC-like cupins"/>
    <property type="match status" value="1"/>
</dbReference>
<comment type="similarity">
    <text evidence="1">Belongs to the cysteine dioxygenase family.</text>
</comment>
<evidence type="ECO:0000313" key="9">
    <source>
        <dbReference type="Proteomes" id="UP000054596"/>
    </source>
</evidence>
<evidence type="ECO:0000256" key="6">
    <source>
        <dbReference type="PIRSR" id="PIRSR610300-50"/>
    </source>
</evidence>
<dbReference type="CDD" id="cd10548">
    <property type="entry name" value="cupin_CDO"/>
    <property type="match status" value="1"/>
</dbReference>
<dbReference type="InterPro" id="IPR011051">
    <property type="entry name" value="RmlC_Cupin_sf"/>
</dbReference>
<feature type="cross-link" description="3'-(S-cysteinyl)-tyrosine (Cys-Tyr)" evidence="6">
    <location>
        <begin position="120"/>
        <end position="185"/>
    </location>
</feature>
<dbReference type="Gene3D" id="2.60.120.10">
    <property type="entry name" value="Jelly Rolls"/>
    <property type="match status" value="1"/>
</dbReference>
<keyword evidence="9" id="KW-1185">Reference proteome</keyword>
<dbReference type="PANTHER" id="PTHR12918">
    <property type="entry name" value="CYSTEINE DIOXYGENASE"/>
    <property type="match status" value="1"/>
</dbReference>
<keyword evidence="6" id="KW-0883">Thioether bond</keyword>
<evidence type="ECO:0000256" key="3">
    <source>
        <dbReference type="ARBA" id="ARBA00022964"/>
    </source>
</evidence>
<dbReference type="AlphaFoldDB" id="A0A158BMI9"/>
<feature type="binding site" evidence="7">
    <location>
        <position position="114"/>
    </location>
    <ligand>
        <name>Fe cation</name>
        <dbReference type="ChEBI" id="CHEBI:24875"/>
        <note>catalytic</note>
    </ligand>
</feature>
<keyword evidence="4" id="KW-0560">Oxidoreductase</keyword>
<dbReference type="EMBL" id="FCOJ02000032">
    <property type="protein sequence ID" value="SAK71288.1"/>
    <property type="molecule type" value="Genomic_DNA"/>
</dbReference>
<comment type="caution">
    <text evidence="8">The sequence shown here is derived from an EMBL/GenBank/DDBJ whole genome shotgun (WGS) entry which is preliminary data.</text>
</comment>
<dbReference type="RefSeq" id="WP_086970819.1">
    <property type="nucleotide sequence ID" value="NZ_FCOJ02000032.1"/>
</dbReference>
<dbReference type="STRING" id="1777143.AWB82_04326"/>
<accession>A0A158BMI9</accession>
<dbReference type="GO" id="GO:0008198">
    <property type="term" value="F:ferrous iron binding"/>
    <property type="evidence" value="ECO:0007669"/>
    <property type="project" value="TreeGrafter"/>
</dbReference>
<feature type="binding site" evidence="7">
    <location>
        <position position="167"/>
    </location>
    <ligand>
        <name>Fe cation</name>
        <dbReference type="ChEBI" id="CHEBI:24875"/>
        <note>catalytic</note>
    </ligand>
</feature>
<keyword evidence="3 8" id="KW-0223">Dioxygenase</keyword>
<evidence type="ECO:0000313" key="8">
    <source>
        <dbReference type="EMBL" id="SAK71288.1"/>
    </source>
</evidence>
<evidence type="ECO:0000256" key="2">
    <source>
        <dbReference type="ARBA" id="ARBA00022723"/>
    </source>
</evidence>
<evidence type="ECO:0000256" key="4">
    <source>
        <dbReference type="ARBA" id="ARBA00023002"/>
    </source>
</evidence>
<dbReference type="InterPro" id="IPR010300">
    <property type="entry name" value="CDO_1"/>
</dbReference>
<evidence type="ECO:0000256" key="5">
    <source>
        <dbReference type="ARBA" id="ARBA00023004"/>
    </source>
</evidence>
<sequence length="202" mass="21595">MRLEHVSRLARPFSSASAPSPVAGCGAHLNPALEQLCGEIDAAFAAAEAHPGASFGQRVRLALQRAIADPRVLRPDQRASDPQNYCRHLLAADPLNRYAIAALVWEPGQASPVHGHRTWCGYAVIEGALEETLYRWDALGHRAIETRRHPRSSGAVSYVDAGRGAIHRLGNPADAAARAVSLHVYGVAGEQIATHVNDLLAA</sequence>
<feature type="binding site" evidence="7">
    <location>
        <position position="116"/>
    </location>
    <ligand>
        <name>Fe cation</name>
        <dbReference type="ChEBI" id="CHEBI:24875"/>
        <note>catalytic</note>
    </ligand>
</feature>
<dbReference type="InterPro" id="IPR014710">
    <property type="entry name" value="RmlC-like_jellyroll"/>
</dbReference>
<dbReference type="GO" id="GO:0017172">
    <property type="term" value="F:cysteine dioxygenase activity"/>
    <property type="evidence" value="ECO:0007669"/>
    <property type="project" value="TreeGrafter"/>
</dbReference>
<evidence type="ECO:0000256" key="1">
    <source>
        <dbReference type="ARBA" id="ARBA00006622"/>
    </source>
</evidence>
<keyword evidence="2 7" id="KW-0479">Metal-binding</keyword>
<dbReference type="PANTHER" id="PTHR12918:SF1">
    <property type="entry name" value="CYSTEINE DIOXYGENASE TYPE 1"/>
    <property type="match status" value="1"/>
</dbReference>
<gene>
    <name evidence="8" type="ORF">AWB82_04326</name>
</gene>